<sequence length="201" mass="21225">MQVKLEKQYTIATSPEAAWLVLRDVRVLASCMPGAEITEQVDSTHYKGHVKVKVGPAVAAFGGEIEILAFDEVIKSVRMMGKGADKGGSSASMDLTASIRPSSTAGQCLLLGSSDVIVNGKFAQFGGRMMTSVSDMILGQFADNFAVKASEFYAQTNPDLAHAAGANTAPKKSKAQTELNAFSILWGLIKGFFSGLVGSKK</sequence>
<name>A0A1J5SE86_9ZZZZ</name>
<accession>A0A1J5SE86</accession>
<dbReference type="InterPro" id="IPR023393">
    <property type="entry name" value="START-like_dom_sf"/>
</dbReference>
<dbReference type="Gene3D" id="3.30.530.20">
    <property type="match status" value="1"/>
</dbReference>
<dbReference type="PANTHER" id="PTHR38588">
    <property type="entry name" value="BLL0334 PROTEIN"/>
    <property type="match status" value="1"/>
</dbReference>
<dbReference type="SUPFAM" id="SSF55961">
    <property type="entry name" value="Bet v1-like"/>
    <property type="match status" value="1"/>
</dbReference>
<dbReference type="Pfam" id="PF06240">
    <property type="entry name" value="COXG"/>
    <property type="match status" value="1"/>
</dbReference>
<protein>
    <submittedName>
        <fullName evidence="1">Carbon monoxide dehydrogenase subunit G (CoxG)</fullName>
    </submittedName>
</protein>
<dbReference type="CDD" id="cd07823">
    <property type="entry name" value="SRPBCC_5"/>
    <property type="match status" value="1"/>
</dbReference>
<organism evidence="1">
    <name type="scientific">mine drainage metagenome</name>
    <dbReference type="NCBI Taxonomy" id="410659"/>
    <lineage>
        <taxon>unclassified sequences</taxon>
        <taxon>metagenomes</taxon>
        <taxon>ecological metagenomes</taxon>
    </lineage>
</organism>
<dbReference type="PANTHER" id="PTHR38588:SF1">
    <property type="entry name" value="BLL0334 PROTEIN"/>
    <property type="match status" value="1"/>
</dbReference>
<comment type="caution">
    <text evidence="1">The sequence shown here is derived from an EMBL/GenBank/DDBJ whole genome shotgun (WGS) entry which is preliminary data.</text>
</comment>
<dbReference type="EMBL" id="MLJW01000118">
    <property type="protein sequence ID" value="OIQ98525.1"/>
    <property type="molecule type" value="Genomic_DNA"/>
</dbReference>
<proteinExistence type="predicted"/>
<dbReference type="InterPro" id="IPR010419">
    <property type="entry name" value="CO_DH_gsu"/>
</dbReference>
<evidence type="ECO:0000313" key="1">
    <source>
        <dbReference type="EMBL" id="OIQ98525.1"/>
    </source>
</evidence>
<dbReference type="AlphaFoldDB" id="A0A1J5SE86"/>
<reference evidence="1" key="1">
    <citation type="submission" date="2016-10" db="EMBL/GenBank/DDBJ databases">
        <title>Sequence of Gallionella enrichment culture.</title>
        <authorList>
            <person name="Poehlein A."/>
            <person name="Muehling M."/>
            <person name="Daniel R."/>
        </authorList>
    </citation>
    <scope>NUCLEOTIDE SEQUENCE</scope>
</reference>
<gene>
    <name evidence="1" type="ORF">GALL_195000</name>
</gene>